<feature type="transmembrane region" description="Helical" evidence="1">
    <location>
        <begin position="84"/>
        <end position="104"/>
    </location>
</feature>
<reference evidence="4" key="2">
    <citation type="submission" date="2015-01" db="EMBL/GenBank/DDBJ databases">
        <title>Evolutionary Origins and Diversification of the Mycorrhizal Mutualists.</title>
        <authorList>
            <consortium name="DOE Joint Genome Institute"/>
            <consortium name="Mycorrhizal Genomics Consortium"/>
            <person name="Kohler A."/>
            <person name="Kuo A."/>
            <person name="Nagy L.G."/>
            <person name="Floudas D."/>
            <person name="Copeland A."/>
            <person name="Barry K.W."/>
            <person name="Cichocki N."/>
            <person name="Veneault-Fourrey C."/>
            <person name="LaButti K."/>
            <person name="Lindquist E.A."/>
            <person name="Lipzen A."/>
            <person name="Lundell T."/>
            <person name="Morin E."/>
            <person name="Murat C."/>
            <person name="Riley R."/>
            <person name="Ohm R."/>
            <person name="Sun H."/>
            <person name="Tunlid A."/>
            <person name="Henrissat B."/>
            <person name="Grigoriev I.V."/>
            <person name="Hibbett D.S."/>
            <person name="Martin F."/>
        </authorList>
    </citation>
    <scope>NUCLEOTIDE SEQUENCE [LARGE SCALE GENOMIC DNA]</scope>
    <source>
        <strain evidence="4">Zn</strain>
    </source>
</reference>
<feature type="chain" id="PRO_5002178231" description="Wax synthase domain-containing protein" evidence="2">
    <location>
        <begin position="22"/>
        <end position="200"/>
    </location>
</feature>
<evidence type="ECO:0000313" key="4">
    <source>
        <dbReference type="Proteomes" id="UP000054321"/>
    </source>
</evidence>
<accession>A0A0C3HJ35</accession>
<keyword evidence="1" id="KW-0472">Membrane</keyword>
<name>A0A0C3HJ35_OIDMZ</name>
<protein>
    <recommendedName>
        <fullName evidence="5">Wax synthase domain-containing protein</fullName>
    </recommendedName>
</protein>
<keyword evidence="2" id="KW-0732">Signal</keyword>
<dbReference type="InParanoid" id="A0A0C3HJ35"/>
<gene>
    <name evidence="3" type="ORF">OIDMADRAFT_27536</name>
</gene>
<feature type="signal peptide" evidence="2">
    <location>
        <begin position="1"/>
        <end position="21"/>
    </location>
</feature>
<reference evidence="3 4" key="1">
    <citation type="submission" date="2014-04" db="EMBL/GenBank/DDBJ databases">
        <authorList>
            <consortium name="DOE Joint Genome Institute"/>
            <person name="Kuo A."/>
            <person name="Martino E."/>
            <person name="Perotto S."/>
            <person name="Kohler A."/>
            <person name="Nagy L.G."/>
            <person name="Floudas D."/>
            <person name="Copeland A."/>
            <person name="Barry K.W."/>
            <person name="Cichocki N."/>
            <person name="Veneault-Fourrey C."/>
            <person name="LaButti K."/>
            <person name="Lindquist E.A."/>
            <person name="Lipzen A."/>
            <person name="Lundell T."/>
            <person name="Morin E."/>
            <person name="Murat C."/>
            <person name="Sun H."/>
            <person name="Tunlid A."/>
            <person name="Henrissat B."/>
            <person name="Grigoriev I.V."/>
            <person name="Hibbett D.S."/>
            <person name="Martin F."/>
            <person name="Nordberg H.P."/>
            <person name="Cantor M.N."/>
            <person name="Hua S.X."/>
        </authorList>
    </citation>
    <scope>NUCLEOTIDE SEQUENCE [LARGE SCALE GENOMIC DNA]</scope>
    <source>
        <strain evidence="3 4">Zn</strain>
    </source>
</reference>
<organism evidence="3 4">
    <name type="scientific">Oidiodendron maius (strain Zn)</name>
    <dbReference type="NCBI Taxonomy" id="913774"/>
    <lineage>
        <taxon>Eukaryota</taxon>
        <taxon>Fungi</taxon>
        <taxon>Dikarya</taxon>
        <taxon>Ascomycota</taxon>
        <taxon>Pezizomycotina</taxon>
        <taxon>Leotiomycetes</taxon>
        <taxon>Leotiomycetes incertae sedis</taxon>
        <taxon>Myxotrichaceae</taxon>
        <taxon>Oidiodendron</taxon>
    </lineage>
</organism>
<keyword evidence="1" id="KW-1133">Transmembrane helix</keyword>
<proteinExistence type="predicted"/>
<evidence type="ECO:0000256" key="2">
    <source>
        <dbReference type="SAM" id="SignalP"/>
    </source>
</evidence>
<feature type="transmembrane region" description="Helical" evidence="1">
    <location>
        <begin position="124"/>
        <end position="141"/>
    </location>
</feature>
<evidence type="ECO:0008006" key="5">
    <source>
        <dbReference type="Google" id="ProtNLM"/>
    </source>
</evidence>
<evidence type="ECO:0000313" key="3">
    <source>
        <dbReference type="EMBL" id="KIN03075.1"/>
    </source>
</evidence>
<sequence>MSLRDITLLTAFLFLPLGLDANPIKQMTKATPTCLPLLADVVFLQHYLWLQVRPRAFTSRGKKTIPTNPLQSQLRRRTVRDMRLGMRWVCRIVLGIISMARFWGLWVPPTLMGTPSLKSFWDSWISWARILLFLNLLVRIWDWRRAHMPLTGSICSRNLQRTRSVGGLLLRTGKGPSRAAHVWRPGCATVNSPHLVLGVD</sequence>
<keyword evidence="1" id="KW-0812">Transmembrane</keyword>
<dbReference type="HOGENOM" id="CLU_1366621_0_0_1"/>
<keyword evidence="4" id="KW-1185">Reference proteome</keyword>
<evidence type="ECO:0000256" key="1">
    <source>
        <dbReference type="SAM" id="Phobius"/>
    </source>
</evidence>
<dbReference type="EMBL" id="KN832874">
    <property type="protein sequence ID" value="KIN03075.1"/>
    <property type="molecule type" value="Genomic_DNA"/>
</dbReference>
<dbReference type="Proteomes" id="UP000054321">
    <property type="component" value="Unassembled WGS sequence"/>
</dbReference>
<dbReference type="AlphaFoldDB" id="A0A0C3HJ35"/>